<accession>A0A1D2AE52</accession>
<reference evidence="1" key="1">
    <citation type="submission" date="2015-08" db="EMBL/GenBank/DDBJ databases">
        <authorList>
            <person name="Babu N.S."/>
            <person name="Beckwith C.J."/>
            <person name="Beseler K.G."/>
            <person name="Brison A."/>
            <person name="Carone J.V."/>
            <person name="Caskin T.P."/>
            <person name="Diamond M."/>
            <person name="Durham M.E."/>
            <person name="Foxe J.M."/>
            <person name="Go M."/>
            <person name="Henderson B.A."/>
            <person name="Jones I.B."/>
            <person name="McGettigan J.A."/>
            <person name="Micheletti S.J."/>
            <person name="Nasrallah M.E."/>
            <person name="Ortiz D."/>
            <person name="Piller C.R."/>
            <person name="Privatt S.R."/>
            <person name="Schneider S.L."/>
            <person name="Sharp S."/>
            <person name="Smith T.C."/>
            <person name="Stanton J.D."/>
            <person name="Ullery H.E."/>
            <person name="Wilson R.J."/>
            <person name="Serrano M.G."/>
            <person name="Buck G."/>
            <person name="Lee V."/>
            <person name="Wang Y."/>
            <person name="Carvalho R."/>
            <person name="Voegtly L."/>
            <person name="Shi R."/>
            <person name="Duckworth R."/>
            <person name="Johnson A."/>
            <person name="Loviza R."/>
            <person name="Walstead R."/>
            <person name="Shah Z."/>
            <person name="Kiflezghi M."/>
            <person name="Wade K."/>
            <person name="Ball S.L."/>
            <person name="Bradley K.W."/>
            <person name="Asai D.J."/>
            <person name="Bowman C.A."/>
            <person name="Russell D.A."/>
            <person name="Pope W.H."/>
            <person name="Jacobs-Sera D."/>
            <person name="Hendrix R.W."/>
            <person name="Hatfull G.F."/>
        </authorList>
    </citation>
    <scope>NUCLEOTIDE SEQUENCE</scope>
</reference>
<dbReference type="AlphaFoldDB" id="A0A1D2AE52"/>
<dbReference type="PANTHER" id="PTHR10972">
    <property type="entry name" value="OXYSTEROL-BINDING PROTEIN-RELATED"/>
    <property type="match status" value="1"/>
</dbReference>
<dbReference type="InterPro" id="IPR037239">
    <property type="entry name" value="OSBP_sf"/>
</dbReference>
<dbReference type="PANTHER" id="PTHR10972:SF148">
    <property type="entry name" value="OXYSTEROL-BINDING PROTEIN 9"/>
    <property type="match status" value="1"/>
</dbReference>
<dbReference type="Pfam" id="PF01237">
    <property type="entry name" value="Oxysterol_BP"/>
    <property type="match status" value="1"/>
</dbReference>
<protein>
    <submittedName>
        <fullName evidence="1">Uncharacterized protein</fullName>
    </submittedName>
</protein>
<dbReference type="GO" id="GO:0005829">
    <property type="term" value="C:cytosol"/>
    <property type="evidence" value="ECO:0007669"/>
    <property type="project" value="TreeGrafter"/>
</dbReference>
<name>A0A1D2AE52_AUXPR</name>
<dbReference type="GO" id="GO:0016020">
    <property type="term" value="C:membrane"/>
    <property type="evidence" value="ECO:0007669"/>
    <property type="project" value="TreeGrafter"/>
</dbReference>
<organism evidence="1">
    <name type="scientific">Auxenochlorella protothecoides</name>
    <name type="common">Green microalga</name>
    <name type="synonym">Chlorella protothecoides</name>
    <dbReference type="NCBI Taxonomy" id="3075"/>
    <lineage>
        <taxon>Eukaryota</taxon>
        <taxon>Viridiplantae</taxon>
        <taxon>Chlorophyta</taxon>
        <taxon>core chlorophytes</taxon>
        <taxon>Trebouxiophyceae</taxon>
        <taxon>Chlorellales</taxon>
        <taxon>Chlorellaceae</taxon>
        <taxon>Auxenochlorella</taxon>
    </lineage>
</organism>
<dbReference type="Gene3D" id="2.40.160.120">
    <property type="match status" value="1"/>
</dbReference>
<sequence>MVLAACPAPAWPQYEEAAPLRRTLPVKVVTASATHPQPPLRPPKYHFFGNGTWAASARGNSVKGQQTGANTVRFSHDDAEVSWEMPYLTIRGVLFGERYLKYGGSMRFQDAAHGLTCDVDIDTEGPGFFRSFFRRKKAHAQDAVHGVLRGKDGEELDVLTGSWLSHLEWEKGVCNGKLHTVWDAVKTPVDRAIAEREALPSDCRFRNDLVQLKTGTLDAAQRAKVELEQVQRADRRLRSEGLKRASA</sequence>
<dbReference type="EMBL" id="GDKF01001251">
    <property type="protein sequence ID" value="JAT77371.1"/>
    <property type="molecule type" value="Transcribed_RNA"/>
</dbReference>
<gene>
    <name evidence="1" type="ORF">g.16178</name>
</gene>
<dbReference type="InterPro" id="IPR000648">
    <property type="entry name" value="Oxysterol-bd"/>
</dbReference>
<dbReference type="GO" id="GO:0032934">
    <property type="term" value="F:sterol binding"/>
    <property type="evidence" value="ECO:0007669"/>
    <property type="project" value="TreeGrafter"/>
</dbReference>
<dbReference type="SUPFAM" id="SSF144000">
    <property type="entry name" value="Oxysterol-binding protein-like"/>
    <property type="match status" value="1"/>
</dbReference>
<proteinExistence type="predicted"/>
<evidence type="ECO:0000313" key="1">
    <source>
        <dbReference type="EMBL" id="JAT77371.1"/>
    </source>
</evidence>